<dbReference type="CDD" id="cd00325">
    <property type="entry name" value="chitinase_GH19"/>
    <property type="match status" value="1"/>
</dbReference>
<dbReference type="InterPro" id="IPR016283">
    <property type="entry name" value="Glyco_hydro_19"/>
</dbReference>
<evidence type="ECO:0000256" key="2">
    <source>
        <dbReference type="PIRSR" id="PIRSR001060-1"/>
    </source>
</evidence>
<evidence type="ECO:0000313" key="6">
    <source>
        <dbReference type="EMBL" id="JAG98022.1"/>
    </source>
</evidence>
<dbReference type="Gene3D" id="1.10.530.10">
    <property type="match status" value="1"/>
</dbReference>
<feature type="disulfide bond" evidence="3">
    <location>
        <begin position="252"/>
        <end position="287"/>
    </location>
</feature>
<accession>A0A0D6R2G7</accession>
<dbReference type="InterPro" id="IPR023346">
    <property type="entry name" value="Lysozyme-like_dom_sf"/>
</dbReference>
<dbReference type="PANTHER" id="PTHR22595">
    <property type="entry name" value="CHITINASE-RELATED"/>
    <property type="match status" value="1"/>
</dbReference>
<dbReference type="PANTHER" id="PTHR22595:SF96">
    <property type="entry name" value="CHITINASE"/>
    <property type="match status" value="1"/>
</dbReference>
<feature type="chain" id="PRO_5002311737" description="Glycoside hydrolase family 19 catalytic domain-containing protein" evidence="4">
    <location>
        <begin position="26"/>
        <end position="303"/>
    </location>
</feature>
<name>A0A0D6R2G7_ARACU</name>
<dbReference type="GO" id="GO:0005975">
    <property type="term" value="P:carbohydrate metabolic process"/>
    <property type="evidence" value="ECO:0007669"/>
    <property type="project" value="InterPro"/>
</dbReference>
<dbReference type="GO" id="GO:0016998">
    <property type="term" value="P:cell wall macromolecule catabolic process"/>
    <property type="evidence" value="ECO:0007669"/>
    <property type="project" value="InterPro"/>
</dbReference>
<organism evidence="6">
    <name type="scientific">Araucaria cunninghamii</name>
    <name type="common">Hoop pine</name>
    <name type="synonym">Moreton Bay pine</name>
    <dbReference type="NCBI Taxonomy" id="56994"/>
    <lineage>
        <taxon>Eukaryota</taxon>
        <taxon>Viridiplantae</taxon>
        <taxon>Streptophyta</taxon>
        <taxon>Embryophyta</taxon>
        <taxon>Tracheophyta</taxon>
        <taxon>Spermatophyta</taxon>
        <taxon>Pinopsida</taxon>
        <taxon>Pinidae</taxon>
        <taxon>Conifers II</taxon>
        <taxon>Araucariales</taxon>
        <taxon>Araucariaceae</taxon>
        <taxon>Araucaria</taxon>
    </lineage>
</organism>
<proteinExistence type="predicted"/>
<evidence type="ECO:0000259" key="5">
    <source>
        <dbReference type="Pfam" id="PF00182"/>
    </source>
</evidence>
<feature type="disulfide bond" evidence="3">
    <location>
        <begin position="144"/>
        <end position="152"/>
    </location>
</feature>
<feature type="signal peptide" evidence="4">
    <location>
        <begin position="1"/>
        <end position="25"/>
    </location>
</feature>
<protein>
    <recommendedName>
        <fullName evidence="5">Glycoside hydrolase family 19 catalytic domain-containing protein</fullName>
    </recommendedName>
</protein>
<dbReference type="AlphaFoldDB" id="A0A0D6R2G7"/>
<feature type="active site" description="Proton donor" evidence="2">
    <location>
        <position position="114"/>
    </location>
</feature>
<keyword evidence="1 3" id="KW-1015">Disulfide bond</keyword>
<dbReference type="SUPFAM" id="SSF53955">
    <property type="entry name" value="Lysozyme-like"/>
    <property type="match status" value="1"/>
</dbReference>
<evidence type="ECO:0000256" key="3">
    <source>
        <dbReference type="PIRSR" id="PIRSR001060-2"/>
    </source>
</evidence>
<dbReference type="GO" id="GO:0006032">
    <property type="term" value="P:chitin catabolic process"/>
    <property type="evidence" value="ECO:0007669"/>
    <property type="project" value="InterPro"/>
</dbReference>
<dbReference type="EMBL" id="GCKF01029103">
    <property type="protein sequence ID" value="JAG98022.1"/>
    <property type="molecule type" value="Transcribed_RNA"/>
</dbReference>
<dbReference type="Pfam" id="PF00182">
    <property type="entry name" value="Glyco_hydro_19"/>
    <property type="match status" value="1"/>
</dbReference>
<evidence type="ECO:0000256" key="1">
    <source>
        <dbReference type="ARBA" id="ARBA00023157"/>
    </source>
</evidence>
<evidence type="ECO:0000256" key="4">
    <source>
        <dbReference type="SAM" id="SignalP"/>
    </source>
</evidence>
<dbReference type="PIRSF" id="PIRSF001060">
    <property type="entry name" value="Endochitinase"/>
    <property type="match status" value="1"/>
</dbReference>
<dbReference type="Gene3D" id="3.30.20.10">
    <property type="entry name" value="Endochitinase, domain 2"/>
    <property type="match status" value="1"/>
</dbReference>
<feature type="domain" description="Glycoside hydrolase family 19 catalytic" evidence="5">
    <location>
        <begin position="52"/>
        <end position="287"/>
    </location>
</feature>
<dbReference type="InterPro" id="IPR000726">
    <property type="entry name" value="Glyco_hydro_19_cat"/>
</dbReference>
<reference evidence="6" key="1">
    <citation type="submission" date="2015-03" db="EMBL/GenBank/DDBJ databases">
        <title>A transcriptome of Araucaria cunninghamii, an australian fine timber species.</title>
        <authorList>
            <person name="Jing Yi C.J.Y."/>
            <person name="Yin San L.Y.S."/>
            <person name="Abdul Karim S.S."/>
            <person name="Wan Azmi N.N."/>
            <person name="Hercus R.R."/>
            <person name="Croft L.L."/>
        </authorList>
    </citation>
    <scope>NUCLEOTIDE SEQUENCE</scope>
    <source>
        <strain evidence="6">MI0301</strain>
        <tissue evidence="6">Leaf</tissue>
    </source>
</reference>
<dbReference type="GO" id="GO:0004568">
    <property type="term" value="F:chitinase activity"/>
    <property type="evidence" value="ECO:0007669"/>
    <property type="project" value="InterPro"/>
</dbReference>
<sequence>MAMGAGRACVLVLLVFLVGVNLSLAKKEKICDRGWECKGVFCCNKTITEVFTVDQFEELFPKRNTPIAHAVGFWDYKSFILAASLYEGIGFGTTGGPLVQQRELAAFFANVAAETTCGYGVATGGPLAWGLCYKEEMSPDQIYCQPSLLYPCAPGASYQGRGALPLYWNFNYGIIGEGIKVDLLNHPDYLSDNATLAFQSAIWRWMNPIKPKQPSAHDVMVGNWKPTKNDTASFRKPGFGMVINVLNGGLECGQGDVEKMQTRISHYVHFLDLMGVGEQYSGENLGCGEQVPLNPAPKDSSNR</sequence>
<keyword evidence="4" id="KW-0732">Signal</keyword>